<feature type="compositionally biased region" description="Pro residues" evidence="1">
    <location>
        <begin position="644"/>
        <end position="663"/>
    </location>
</feature>
<feature type="compositionally biased region" description="Polar residues" evidence="1">
    <location>
        <begin position="334"/>
        <end position="349"/>
    </location>
</feature>
<feature type="region of interest" description="Disordered" evidence="1">
    <location>
        <begin position="457"/>
        <end position="485"/>
    </location>
</feature>
<dbReference type="Proteomes" id="UP000306798">
    <property type="component" value="Unassembled WGS sequence"/>
</dbReference>
<proteinExistence type="predicted"/>
<dbReference type="AlphaFoldDB" id="A0A4S4FB97"/>
<name>A0A4S4FB97_9BIFI</name>
<evidence type="ECO:0000256" key="1">
    <source>
        <dbReference type="SAM" id="MobiDB-lite"/>
    </source>
</evidence>
<feature type="compositionally biased region" description="Basic and acidic residues" evidence="1">
    <location>
        <begin position="694"/>
        <end position="704"/>
    </location>
</feature>
<feature type="region of interest" description="Disordered" evidence="1">
    <location>
        <begin position="307"/>
        <end position="353"/>
    </location>
</feature>
<accession>A0A4S4FB97</accession>
<feature type="compositionally biased region" description="Basic and acidic residues" evidence="1">
    <location>
        <begin position="669"/>
        <end position="682"/>
    </location>
</feature>
<dbReference type="EMBL" id="SSTF01000004">
    <property type="protein sequence ID" value="THG27299.1"/>
    <property type="molecule type" value="Genomic_DNA"/>
</dbReference>
<evidence type="ECO:0000313" key="3">
    <source>
        <dbReference type="Proteomes" id="UP000306798"/>
    </source>
</evidence>
<evidence type="ECO:0000313" key="2">
    <source>
        <dbReference type="EMBL" id="THG27299.1"/>
    </source>
</evidence>
<feature type="region of interest" description="Disordered" evidence="1">
    <location>
        <begin position="595"/>
        <end position="715"/>
    </location>
</feature>
<feature type="compositionally biased region" description="Basic and acidic residues" evidence="1">
    <location>
        <begin position="319"/>
        <end position="330"/>
    </location>
</feature>
<reference evidence="2 3" key="1">
    <citation type="submission" date="2019-04" db="EMBL/GenBank/DDBJ databases">
        <title>Microbes associate with the intestines of laboratory mice.</title>
        <authorList>
            <person name="Navarre W."/>
            <person name="Wong E."/>
            <person name="Huang K.C."/>
            <person name="Tropini C."/>
            <person name="Ng K."/>
            <person name="Yu B."/>
        </authorList>
    </citation>
    <scope>NUCLEOTIDE SEQUENCE [LARGE SCALE GENOMIC DNA]</scope>
    <source>
        <strain evidence="2 3">NM87_A27A</strain>
    </source>
</reference>
<sequence length="715" mass="79583">MDHHDPAVKRTAIMQDAANGLTDLTEGKPFAYAVDGNHVWNARIMTSAGADMEGVWYEPGDILLHRCTWNPQHQSCAPTRSAVVRHIGDTDYVREVAEGIRKWSSNVTANMVHTIEQGQQATLPLPDGTTLKAGWRDASQQAEQIIREHANPTMVRNALFARILEDTPKPCTWWVEDYGYDNAGLYTVEWHPDFETGLIASRDFTHTDFDASLMGTVEVAATQRSQPLDQPFRPDDETMMRELGERDLADYQRQRDMASGAPDSIKHHIIMSGIAHTKADAEAPRIQADGHATPSWEELTDNATRRAAVGQLPAPRPPRRPEPMDPEARRPIPQQRTAQAPTMPTQPQESRPDHVVVEVPADLVRPYTRTGRDGREWHKMIVRMPVGTRIDGRDVSGYAFDRFMHPKQHEAKDAGKPVTIRLKAGEQVELFRGKGSQRRALTVTGEQVARAVADALTRPRDERTPQGSTTVPHAQEQPAGAYTGRPMSDAMREELAELDSLQPELKATAGTLVAQAAQYSWPRIDRLQERLAEYMADGTYRPELALKAAQRIIDHAALDHAQHHGKPNATQLSDSGFTQAQRHAAALLLMNELTESADKPAPSRRPAQTTSDAMDAPADEPLEPRRLAPTDTVPTTPEDAARQPPIPSDVPLPLPVPPSPEPTAPMQRDGQEQPRRSFKEMVSRFFTHDSAPARTRDIEPDTQDKPAWSSARHHR</sequence>
<gene>
    <name evidence="2" type="ORF">E5991_01910</name>
</gene>
<organism evidence="2 3">
    <name type="scientific">Bifidobacterium pseudolongum</name>
    <dbReference type="NCBI Taxonomy" id="1694"/>
    <lineage>
        <taxon>Bacteria</taxon>
        <taxon>Bacillati</taxon>
        <taxon>Actinomycetota</taxon>
        <taxon>Actinomycetes</taxon>
        <taxon>Bifidobacteriales</taxon>
        <taxon>Bifidobacteriaceae</taxon>
        <taxon>Bifidobacterium</taxon>
    </lineage>
</organism>
<dbReference type="RefSeq" id="WP_136510930.1">
    <property type="nucleotide sequence ID" value="NZ_SSTF01000004.1"/>
</dbReference>
<protein>
    <submittedName>
        <fullName evidence="2">Uncharacterized protein</fullName>
    </submittedName>
</protein>
<comment type="caution">
    <text evidence="2">The sequence shown here is derived from an EMBL/GenBank/DDBJ whole genome shotgun (WGS) entry which is preliminary data.</text>
</comment>